<feature type="region of interest" description="Disordered" evidence="6">
    <location>
        <begin position="282"/>
        <end position="390"/>
    </location>
</feature>
<evidence type="ECO:0000259" key="7">
    <source>
        <dbReference type="Pfam" id="PF04873"/>
    </source>
</evidence>
<evidence type="ECO:0000256" key="6">
    <source>
        <dbReference type="SAM" id="MobiDB-lite"/>
    </source>
</evidence>
<sequence>MTDVSDSSDLEADDIRCDTIAEKDVTDEEIEAEDLERRMWKDRIKLKRLKEKQKLAAQQAAEKQKPKQTSDQARRKKMSRAQDGILKYMLKLMEVCKARGFVYGIIPEKGKPVSGSSDNIRAWWKEKVRFDKNGPAAIAKYEAECLAMGEAENSKNGNSQSALQDLQDATLGSLLSSLMQHCDPPQRKYPLEKGVPPPWWPMGNEDWWVKLGLSQGQSPPYKKPHDLKKMWKVGVLTAVIKHMSPDIPKIRRHVRQSKCLQDKMTAKESAIWLGVLSQEESLIRQPSSDNGTSGVTETPQGGHGQKKKRAISSDSDYDVDGADDGVGSVSSKDNRRNQSMDVEPLNSRDDATNPVQDKELGKKQPRRKRPRVRSSHADQHPQPQLNDDHLGVERTSTLPDINHTDLQPVEYQMHDTQHENFTSSTLRPLENGFVGESNLPQSDFNYYAGVPSANVNSTEKIYADKGPAFYPLGQNSVLHHETTYSNFYNPSLDYGTNHDRQPSQMTMSIRQEDDRFHIPAPQGNGNDLTGGEPHHLIKDTFPTEQDGAVDRQFEFDLPDFAINSPFLEMSSFSLDDLFVDPEDELIQCFGTGEKLKTAAQPFLTWLKDFLYQLEVLPLQLLLFVHFKAVSTVFLNEDNYVGIHKKALNDFKVVPSRLVYSSFDLDDQWTHHIVLHLDIEVDDIRCENIAEKDVSDEEIGADRRMWKDHVKLKRIKERQKLAVQLAEKQKLKRTYDLARRKKMSRAQDGILKYMLKLMEVCKARGFVYGINPEKGKPVSGASDNIRAWWKEKVKFDKNGPAAIAKYEAECSAAGDLNESRNRNSQSVLEDLQDATLGSLVFFDSALQSPSKEASIGKKGSTTLVANWK</sequence>
<protein>
    <submittedName>
        <fullName evidence="8">ETHYLENE-INSENSITIVE3-like 3 family protein</fullName>
    </submittedName>
</protein>
<dbReference type="PANTHER" id="PTHR33305:SF30">
    <property type="entry name" value="ETHYLENE INSENSITIVE 3-LIKE 3 PROTEIN"/>
    <property type="match status" value="1"/>
</dbReference>
<dbReference type="GO" id="GO:0009873">
    <property type="term" value="P:ethylene-activated signaling pathway"/>
    <property type="evidence" value="ECO:0007669"/>
    <property type="project" value="UniProtKB-KW"/>
</dbReference>
<evidence type="ECO:0000256" key="1">
    <source>
        <dbReference type="ARBA" id="ARBA00004123"/>
    </source>
</evidence>
<keyword evidence="9" id="KW-1185">Reference proteome</keyword>
<comment type="caution">
    <text evidence="8">The sequence shown here is derived from an EMBL/GenBank/DDBJ whole genome shotgun (WGS) entry which is preliminary data.</text>
</comment>
<organism evidence="8 9">
    <name type="scientific">Populus alba x Populus x berolinensis</name>
    <dbReference type="NCBI Taxonomy" id="444605"/>
    <lineage>
        <taxon>Eukaryota</taxon>
        <taxon>Viridiplantae</taxon>
        <taxon>Streptophyta</taxon>
        <taxon>Embryophyta</taxon>
        <taxon>Tracheophyta</taxon>
        <taxon>Spermatophyta</taxon>
        <taxon>Magnoliopsida</taxon>
        <taxon>eudicotyledons</taxon>
        <taxon>Gunneridae</taxon>
        <taxon>Pentapetalae</taxon>
        <taxon>rosids</taxon>
        <taxon>fabids</taxon>
        <taxon>Malpighiales</taxon>
        <taxon>Salicaceae</taxon>
        <taxon>Saliceae</taxon>
        <taxon>Populus</taxon>
    </lineage>
</organism>
<dbReference type="AlphaFoldDB" id="A0AAD6RIG5"/>
<keyword evidence="4" id="KW-0238">DNA-binding</keyword>
<dbReference type="GO" id="GO:0000976">
    <property type="term" value="F:transcription cis-regulatory region binding"/>
    <property type="evidence" value="ECO:0007669"/>
    <property type="project" value="UniProtKB-ARBA"/>
</dbReference>
<dbReference type="EMBL" id="JAQIZT010000001">
    <property type="protein sequence ID" value="KAJ7009584.1"/>
    <property type="molecule type" value="Genomic_DNA"/>
</dbReference>
<dbReference type="Gene3D" id="1.10.3180.10">
    <property type="entry name" value="DNA-binding domain of EIN3-like"/>
    <property type="match status" value="3"/>
</dbReference>
<dbReference type="InterPro" id="IPR006957">
    <property type="entry name" value="EIN3"/>
</dbReference>
<feature type="compositionally biased region" description="Polar residues" evidence="6">
    <location>
        <begin position="282"/>
        <end position="299"/>
    </location>
</feature>
<evidence type="ECO:0000256" key="2">
    <source>
        <dbReference type="ARBA" id="ARBA00009416"/>
    </source>
</evidence>
<keyword evidence="3" id="KW-0936">Ethylene signaling pathway</keyword>
<keyword evidence="5" id="KW-0539">Nucleus</keyword>
<evidence type="ECO:0000313" key="8">
    <source>
        <dbReference type="EMBL" id="KAJ7009584.1"/>
    </source>
</evidence>
<dbReference type="InterPro" id="IPR047091">
    <property type="entry name" value="EIN3-like_DNA-bd"/>
</dbReference>
<accession>A0AAD6RIG5</accession>
<evidence type="ECO:0000256" key="5">
    <source>
        <dbReference type="ARBA" id="ARBA00023242"/>
    </source>
</evidence>
<feature type="region of interest" description="Disordered" evidence="6">
    <location>
        <begin position="55"/>
        <end position="78"/>
    </location>
</feature>
<dbReference type="SUPFAM" id="SSF116768">
    <property type="entry name" value="DNA-binding domain of EIN3-like"/>
    <property type="match status" value="1"/>
</dbReference>
<gene>
    <name evidence="8" type="ORF">NC653_000315</name>
</gene>
<dbReference type="PANTHER" id="PTHR33305">
    <property type="entry name" value="ETHYLENE INSENSITIVE 3-LIKE 2 PROTEIN"/>
    <property type="match status" value="1"/>
</dbReference>
<reference evidence="8 9" key="1">
    <citation type="journal article" date="2023" name="Mol. Ecol. Resour.">
        <title>Chromosome-level genome assembly of a triploid poplar Populus alba 'Berolinensis'.</title>
        <authorList>
            <person name="Chen S."/>
            <person name="Yu Y."/>
            <person name="Wang X."/>
            <person name="Wang S."/>
            <person name="Zhang T."/>
            <person name="Zhou Y."/>
            <person name="He R."/>
            <person name="Meng N."/>
            <person name="Wang Y."/>
            <person name="Liu W."/>
            <person name="Liu Z."/>
            <person name="Liu J."/>
            <person name="Guo Q."/>
            <person name="Huang H."/>
            <person name="Sederoff R.R."/>
            <person name="Wang G."/>
            <person name="Qu G."/>
            <person name="Chen S."/>
        </authorList>
    </citation>
    <scope>NUCLEOTIDE SEQUENCE [LARGE SCALE GENOMIC DNA]</scope>
    <source>
        <strain evidence="8">SC-2020</strain>
    </source>
</reference>
<dbReference type="Pfam" id="PF04873">
    <property type="entry name" value="EIN3_DNA-bd"/>
    <property type="match status" value="2"/>
</dbReference>
<feature type="compositionally biased region" description="Basic and acidic residues" evidence="6">
    <location>
        <begin position="346"/>
        <end position="362"/>
    </location>
</feature>
<evidence type="ECO:0000256" key="4">
    <source>
        <dbReference type="ARBA" id="ARBA00023125"/>
    </source>
</evidence>
<feature type="domain" description="Ethylene insensitive 3-like DNA-binding" evidence="7">
    <location>
        <begin position="701"/>
        <end position="839"/>
    </location>
</feature>
<proteinExistence type="inferred from homology"/>
<dbReference type="Proteomes" id="UP001164929">
    <property type="component" value="Chromosome 1"/>
</dbReference>
<evidence type="ECO:0000256" key="3">
    <source>
        <dbReference type="ARBA" id="ARBA00022745"/>
    </source>
</evidence>
<dbReference type="InterPro" id="IPR023278">
    <property type="entry name" value="Ethylene_insens-like_DNA-bd"/>
</dbReference>
<name>A0AAD6RIG5_9ROSI</name>
<comment type="similarity">
    <text evidence="2">Belongs to the EIN3 family.</text>
</comment>
<dbReference type="GO" id="GO:0005634">
    <property type="term" value="C:nucleus"/>
    <property type="evidence" value="ECO:0007669"/>
    <property type="project" value="UniProtKB-SubCell"/>
</dbReference>
<feature type="domain" description="Ethylene insensitive 3-like DNA-binding" evidence="7">
    <location>
        <begin position="33"/>
        <end position="280"/>
    </location>
</feature>
<feature type="compositionally biased region" description="Basic residues" evidence="6">
    <location>
        <begin position="363"/>
        <end position="374"/>
    </location>
</feature>
<dbReference type="GO" id="GO:0003700">
    <property type="term" value="F:DNA-binding transcription factor activity"/>
    <property type="evidence" value="ECO:0007669"/>
    <property type="project" value="InterPro"/>
</dbReference>
<comment type="subcellular location">
    <subcellularLocation>
        <location evidence="1">Nucleus</location>
    </subcellularLocation>
</comment>
<dbReference type="FunFam" id="1.10.3180.10:FF:000001">
    <property type="entry name" value="Ethylene insensitive 3-like 1"/>
    <property type="match status" value="1"/>
</dbReference>
<evidence type="ECO:0000313" key="9">
    <source>
        <dbReference type="Proteomes" id="UP001164929"/>
    </source>
</evidence>
<dbReference type="FunFam" id="1.10.3180.10:FF:000002">
    <property type="entry name" value="Ethylene insensitive 3-like 1"/>
    <property type="match status" value="1"/>
</dbReference>